<comment type="similarity">
    <text evidence="1">Belongs to the FAM199 family.</text>
</comment>
<dbReference type="GeneTree" id="ENSGT00440000033895"/>
<name>A0A3B4ZWR0_9TELE</name>
<dbReference type="PANTHER" id="PTHR32003">
    <property type="entry name" value="PROTEIN FAM199X"/>
    <property type="match status" value="1"/>
</dbReference>
<protein>
    <submittedName>
        <fullName evidence="3">Family with sequence similarity 199, X-linked</fullName>
    </submittedName>
</protein>
<evidence type="ECO:0000313" key="3">
    <source>
        <dbReference type="Ensembl" id="ENSSPAP00000012730.1"/>
    </source>
</evidence>
<feature type="compositionally biased region" description="Low complexity" evidence="2">
    <location>
        <begin position="314"/>
        <end position="362"/>
    </location>
</feature>
<dbReference type="AlphaFoldDB" id="A0A3B4ZWR0"/>
<accession>A0A3B4ZWR0</accession>
<evidence type="ECO:0000256" key="2">
    <source>
        <dbReference type="SAM" id="MobiDB-lite"/>
    </source>
</evidence>
<feature type="compositionally biased region" description="Basic residues" evidence="2">
    <location>
        <begin position="382"/>
        <end position="401"/>
    </location>
</feature>
<dbReference type="Ensembl" id="ENSSPAT00000012946.1">
    <property type="protein sequence ID" value="ENSSPAP00000012730.1"/>
    <property type="gene ID" value="ENSSPAG00000009645.1"/>
</dbReference>
<sequence>MRQLPPSCHMTRGIFRESRGDSSAEIIDGKERIRKWRWQKWSLFKRQKVHLTMSESLYEKFLAPEEPFPLLSQRANLSDVGTLDVSDFGCQLSSCHRTDPLHRFHSNRWNLTSCGTSVASSECSEELFSSVSVGDQDDCYSLLDDQELTSLDLFPEGSVCSDVSSSISTYWDWSDSEFEWQLPGSDIASGSDVLSDIIPSVPSSPCLFSKRKPKPHPHRNLDELPWSAMTNDEQVEYIEYLSRKVSTEMGLREQLDIIKIIDPCAQISPTDSEFIIELNCLTDEKLKQVRNYIREHSPRQRASSTRESWKRSSHSSASTGGVSGASSSNASMVSSASSSTGSTASNSVAGGTASACSGSSVANISRAHSDGNLSSAAERIRDSKKRSKQRKLQQKALRKRQLKEQRQARKERLSGLFLNEEVLSLRVTEEDDHGDDLDILM</sequence>
<dbReference type="Pfam" id="PF15814">
    <property type="entry name" value="FAM199X"/>
    <property type="match status" value="1"/>
</dbReference>
<dbReference type="STRING" id="144197.ENSSPAP00000012730"/>
<proteinExistence type="inferred from homology"/>
<dbReference type="InterPro" id="IPR029672">
    <property type="entry name" value="FAM199X_fam"/>
</dbReference>
<feature type="region of interest" description="Disordered" evidence="2">
    <location>
        <begin position="292"/>
        <end position="410"/>
    </location>
</feature>
<organism evidence="3">
    <name type="scientific">Stegastes partitus</name>
    <name type="common">bicolor damselfish</name>
    <dbReference type="NCBI Taxonomy" id="144197"/>
    <lineage>
        <taxon>Eukaryota</taxon>
        <taxon>Metazoa</taxon>
        <taxon>Chordata</taxon>
        <taxon>Craniata</taxon>
        <taxon>Vertebrata</taxon>
        <taxon>Euteleostomi</taxon>
        <taxon>Actinopterygii</taxon>
        <taxon>Neopterygii</taxon>
        <taxon>Teleostei</taxon>
        <taxon>Neoteleostei</taxon>
        <taxon>Acanthomorphata</taxon>
        <taxon>Ovalentaria</taxon>
        <taxon>Pomacentridae</taxon>
        <taxon>Stegastes</taxon>
    </lineage>
</organism>
<evidence type="ECO:0000256" key="1">
    <source>
        <dbReference type="ARBA" id="ARBA00009319"/>
    </source>
</evidence>
<reference evidence="3" key="1">
    <citation type="submission" date="2023-09" db="UniProtKB">
        <authorList>
            <consortium name="Ensembl"/>
        </authorList>
    </citation>
    <scope>IDENTIFICATION</scope>
</reference>
<dbReference type="PANTHER" id="PTHR32003:SF1">
    <property type="entry name" value="PROTEIN FAM199X"/>
    <property type="match status" value="1"/>
</dbReference>